<evidence type="ECO:0008006" key="4">
    <source>
        <dbReference type="Google" id="ProtNLM"/>
    </source>
</evidence>
<keyword evidence="1" id="KW-1133">Transmembrane helix</keyword>
<protein>
    <recommendedName>
        <fullName evidence="4">Transmembrane protein</fullName>
    </recommendedName>
</protein>
<dbReference type="Proteomes" id="UP001595386">
    <property type="component" value="Unassembled WGS sequence"/>
</dbReference>
<reference evidence="3" key="1">
    <citation type="journal article" date="2019" name="Int. J. Syst. Evol. Microbiol.">
        <title>The Global Catalogue of Microorganisms (GCM) 10K type strain sequencing project: providing services to taxonomists for standard genome sequencing and annotation.</title>
        <authorList>
            <consortium name="The Broad Institute Genomics Platform"/>
            <consortium name="The Broad Institute Genome Sequencing Center for Infectious Disease"/>
            <person name="Wu L."/>
            <person name="Ma J."/>
        </authorList>
    </citation>
    <scope>NUCLEOTIDE SEQUENCE [LARGE SCALE GENOMIC DNA]</scope>
    <source>
        <strain evidence="3">KCTC 52660</strain>
    </source>
</reference>
<feature type="transmembrane region" description="Helical" evidence="1">
    <location>
        <begin position="7"/>
        <end position="26"/>
    </location>
</feature>
<feature type="transmembrane region" description="Helical" evidence="1">
    <location>
        <begin position="38"/>
        <end position="58"/>
    </location>
</feature>
<feature type="transmembrane region" description="Helical" evidence="1">
    <location>
        <begin position="106"/>
        <end position="126"/>
    </location>
</feature>
<comment type="caution">
    <text evidence="2">The sequence shown here is derived from an EMBL/GenBank/DDBJ whole genome shotgun (WGS) entry which is preliminary data.</text>
</comment>
<evidence type="ECO:0000256" key="1">
    <source>
        <dbReference type="SAM" id="Phobius"/>
    </source>
</evidence>
<organism evidence="2 3">
    <name type="scientific">Halomonas tibetensis</name>
    <dbReference type="NCBI Taxonomy" id="2259590"/>
    <lineage>
        <taxon>Bacteria</taxon>
        <taxon>Pseudomonadati</taxon>
        <taxon>Pseudomonadota</taxon>
        <taxon>Gammaproteobacteria</taxon>
        <taxon>Oceanospirillales</taxon>
        <taxon>Halomonadaceae</taxon>
        <taxon>Halomonas</taxon>
    </lineage>
</organism>
<keyword evidence="1" id="KW-0812">Transmembrane</keyword>
<keyword evidence="1" id="KW-0472">Membrane</keyword>
<feature type="transmembrane region" description="Helical" evidence="1">
    <location>
        <begin position="78"/>
        <end position="100"/>
    </location>
</feature>
<gene>
    <name evidence="2" type="ORF">ACFODV_08605</name>
</gene>
<sequence>MPKVRHYADLVTILAGLSWLVVFWSVSLTAQMGSIEPTLAALLMLGTLILVSFVHRPIRVHLRRYHVRKRRTEMWMHILALPLMLAFLFGIVVEHLLAPLNGQQKMLLFNVFATAGWLVFVFTLLIKLAMHQRRRRSNSNSNSNSNSDNNSGAA</sequence>
<evidence type="ECO:0000313" key="2">
    <source>
        <dbReference type="EMBL" id="MFC2992092.1"/>
    </source>
</evidence>
<name>A0ABV7B3T6_9GAMM</name>
<dbReference type="RefSeq" id="WP_379757669.1">
    <property type="nucleotide sequence ID" value="NZ_JBHRSQ010000011.1"/>
</dbReference>
<keyword evidence="3" id="KW-1185">Reference proteome</keyword>
<dbReference type="EMBL" id="JBHRSQ010000011">
    <property type="protein sequence ID" value="MFC2992092.1"/>
    <property type="molecule type" value="Genomic_DNA"/>
</dbReference>
<proteinExistence type="predicted"/>
<accession>A0ABV7B3T6</accession>
<evidence type="ECO:0000313" key="3">
    <source>
        <dbReference type="Proteomes" id="UP001595386"/>
    </source>
</evidence>